<comment type="caution">
    <text evidence="11">The sequence shown here is derived from an EMBL/GenBank/DDBJ whole genome shotgun (WGS) entry which is preliminary data.</text>
</comment>
<evidence type="ECO:0000256" key="6">
    <source>
        <dbReference type="ARBA" id="ARBA00022833"/>
    </source>
</evidence>
<accession>A0A3D8Y7A6</accession>
<organism evidence="11 12">
    <name type="scientific">Dyadobacter luteus</name>
    <dbReference type="NCBI Taxonomy" id="2259619"/>
    <lineage>
        <taxon>Bacteria</taxon>
        <taxon>Pseudomonadati</taxon>
        <taxon>Bacteroidota</taxon>
        <taxon>Cytophagia</taxon>
        <taxon>Cytophagales</taxon>
        <taxon>Spirosomataceae</taxon>
        <taxon>Dyadobacter</taxon>
    </lineage>
</organism>
<sequence length="254" mass="27823">MLTQTDKPLFRKPAIFAELKNIIAAESTRNGGVSTAPFDSLNLGGSTTDKPDNVIKNNHLFFNALGIDFEQVAKSHQVHGAEILTADKAGRYEGYDALITNIPGVQLAVTIADCTPILIFDPARKAVAAIHAGWRGTVQQIVAKTLAKMQDSFGTAPEDCLAYVGTCIDECSFEVGEEVAEHFQSEHKRWDNDRNKFFIDLKKANADQLLSAGLKKENIEISMFSTVLHNDDYFSYRAENGTTGRMLATIGLVP</sequence>
<protein>
    <recommendedName>
        <fullName evidence="10">Purine nucleoside phosphorylase</fullName>
    </recommendedName>
</protein>
<dbReference type="GO" id="GO:0017061">
    <property type="term" value="F:S-methyl-5-thioadenosine phosphorylase activity"/>
    <property type="evidence" value="ECO:0007669"/>
    <property type="project" value="UniProtKB-EC"/>
</dbReference>
<name>A0A3D8Y7A6_9BACT</name>
<comment type="similarity">
    <text evidence="2 10">Belongs to the purine nucleoside phosphorylase YfiH/LACC1 family.</text>
</comment>
<evidence type="ECO:0000313" key="12">
    <source>
        <dbReference type="Proteomes" id="UP000256373"/>
    </source>
</evidence>
<dbReference type="OrthoDB" id="4279at2"/>
<evidence type="ECO:0000256" key="1">
    <source>
        <dbReference type="ARBA" id="ARBA00000553"/>
    </source>
</evidence>
<dbReference type="Gene3D" id="3.60.140.10">
    <property type="entry name" value="CNF1/YfiH-like putative cysteine hydrolases"/>
    <property type="match status" value="1"/>
</dbReference>
<evidence type="ECO:0000256" key="7">
    <source>
        <dbReference type="ARBA" id="ARBA00047989"/>
    </source>
</evidence>
<evidence type="ECO:0000313" key="11">
    <source>
        <dbReference type="EMBL" id="REA58828.1"/>
    </source>
</evidence>
<dbReference type="PANTHER" id="PTHR30616:SF2">
    <property type="entry name" value="PURINE NUCLEOSIDE PHOSPHORYLASE LACC1"/>
    <property type="match status" value="1"/>
</dbReference>
<keyword evidence="6" id="KW-0862">Zinc</keyword>
<evidence type="ECO:0000256" key="5">
    <source>
        <dbReference type="ARBA" id="ARBA00022801"/>
    </source>
</evidence>
<keyword evidence="5" id="KW-0378">Hydrolase</keyword>
<comment type="catalytic activity">
    <reaction evidence="1">
        <text>inosine + phosphate = alpha-D-ribose 1-phosphate + hypoxanthine</text>
        <dbReference type="Rhea" id="RHEA:27646"/>
        <dbReference type="ChEBI" id="CHEBI:17368"/>
        <dbReference type="ChEBI" id="CHEBI:17596"/>
        <dbReference type="ChEBI" id="CHEBI:43474"/>
        <dbReference type="ChEBI" id="CHEBI:57720"/>
        <dbReference type="EC" id="2.4.2.1"/>
    </reaction>
    <physiologicalReaction direction="left-to-right" evidence="1">
        <dbReference type="Rhea" id="RHEA:27647"/>
    </physiologicalReaction>
</comment>
<dbReference type="EMBL" id="QNUL01000018">
    <property type="protein sequence ID" value="REA58828.1"/>
    <property type="molecule type" value="Genomic_DNA"/>
</dbReference>
<dbReference type="AlphaFoldDB" id="A0A3D8Y7A6"/>
<dbReference type="NCBIfam" id="TIGR00726">
    <property type="entry name" value="peptidoglycan editing factor PgeF"/>
    <property type="match status" value="1"/>
</dbReference>
<evidence type="ECO:0000256" key="2">
    <source>
        <dbReference type="ARBA" id="ARBA00007353"/>
    </source>
</evidence>
<dbReference type="SUPFAM" id="SSF64438">
    <property type="entry name" value="CNF1/YfiH-like putative cysteine hydrolases"/>
    <property type="match status" value="1"/>
</dbReference>
<gene>
    <name evidence="11" type="primary">pgeF</name>
    <name evidence="11" type="ORF">DSL64_19345</name>
</gene>
<dbReference type="InterPro" id="IPR011324">
    <property type="entry name" value="Cytotoxic_necrot_fac-like_cat"/>
</dbReference>
<evidence type="ECO:0000256" key="4">
    <source>
        <dbReference type="ARBA" id="ARBA00022723"/>
    </source>
</evidence>
<dbReference type="GO" id="GO:0005507">
    <property type="term" value="F:copper ion binding"/>
    <property type="evidence" value="ECO:0007669"/>
    <property type="project" value="TreeGrafter"/>
</dbReference>
<proteinExistence type="inferred from homology"/>
<dbReference type="InterPro" id="IPR003730">
    <property type="entry name" value="Cu_polyphenol_OxRdtase"/>
</dbReference>
<dbReference type="InterPro" id="IPR038371">
    <property type="entry name" value="Cu_polyphenol_OxRdtase_sf"/>
</dbReference>
<evidence type="ECO:0000256" key="10">
    <source>
        <dbReference type="RuleBase" id="RU361274"/>
    </source>
</evidence>
<dbReference type="PANTHER" id="PTHR30616">
    <property type="entry name" value="UNCHARACTERIZED PROTEIN YFIH"/>
    <property type="match status" value="1"/>
</dbReference>
<comment type="catalytic activity">
    <reaction evidence="8">
        <text>adenosine + phosphate = alpha-D-ribose 1-phosphate + adenine</text>
        <dbReference type="Rhea" id="RHEA:27642"/>
        <dbReference type="ChEBI" id="CHEBI:16335"/>
        <dbReference type="ChEBI" id="CHEBI:16708"/>
        <dbReference type="ChEBI" id="CHEBI:43474"/>
        <dbReference type="ChEBI" id="CHEBI:57720"/>
        <dbReference type="EC" id="2.4.2.1"/>
    </reaction>
    <physiologicalReaction direction="left-to-right" evidence="8">
        <dbReference type="Rhea" id="RHEA:27643"/>
    </physiologicalReaction>
</comment>
<dbReference type="Proteomes" id="UP000256373">
    <property type="component" value="Unassembled WGS sequence"/>
</dbReference>
<dbReference type="Pfam" id="PF02578">
    <property type="entry name" value="Cu-oxidase_4"/>
    <property type="match status" value="1"/>
</dbReference>
<evidence type="ECO:0000256" key="9">
    <source>
        <dbReference type="ARBA" id="ARBA00049893"/>
    </source>
</evidence>
<reference evidence="11 12" key="1">
    <citation type="submission" date="2018-07" db="EMBL/GenBank/DDBJ databases">
        <title>Dyadobacter roseus sp. nov., isolated from rose rhizosphere soil.</title>
        <authorList>
            <person name="Chen L."/>
        </authorList>
    </citation>
    <scope>NUCLEOTIDE SEQUENCE [LARGE SCALE GENOMIC DNA]</scope>
    <source>
        <strain evidence="11 12">RS19</strain>
    </source>
</reference>
<dbReference type="GO" id="GO:0016787">
    <property type="term" value="F:hydrolase activity"/>
    <property type="evidence" value="ECO:0007669"/>
    <property type="project" value="UniProtKB-KW"/>
</dbReference>
<evidence type="ECO:0000256" key="3">
    <source>
        <dbReference type="ARBA" id="ARBA00022679"/>
    </source>
</evidence>
<dbReference type="CDD" id="cd16833">
    <property type="entry name" value="YfiH"/>
    <property type="match status" value="1"/>
</dbReference>
<keyword evidence="4" id="KW-0479">Metal-binding</keyword>
<keyword evidence="3" id="KW-0808">Transferase</keyword>
<comment type="catalytic activity">
    <reaction evidence="9">
        <text>S-methyl-5'-thioadenosine + phosphate = 5-(methylsulfanyl)-alpha-D-ribose 1-phosphate + adenine</text>
        <dbReference type="Rhea" id="RHEA:11852"/>
        <dbReference type="ChEBI" id="CHEBI:16708"/>
        <dbReference type="ChEBI" id="CHEBI:17509"/>
        <dbReference type="ChEBI" id="CHEBI:43474"/>
        <dbReference type="ChEBI" id="CHEBI:58533"/>
        <dbReference type="EC" id="2.4.2.28"/>
    </reaction>
    <physiologicalReaction direction="left-to-right" evidence="9">
        <dbReference type="Rhea" id="RHEA:11853"/>
    </physiologicalReaction>
</comment>
<evidence type="ECO:0000256" key="8">
    <source>
        <dbReference type="ARBA" id="ARBA00048968"/>
    </source>
</evidence>
<keyword evidence="12" id="KW-1185">Reference proteome</keyword>
<comment type="catalytic activity">
    <reaction evidence="7">
        <text>adenosine + H2O + H(+) = inosine + NH4(+)</text>
        <dbReference type="Rhea" id="RHEA:24408"/>
        <dbReference type="ChEBI" id="CHEBI:15377"/>
        <dbReference type="ChEBI" id="CHEBI:15378"/>
        <dbReference type="ChEBI" id="CHEBI:16335"/>
        <dbReference type="ChEBI" id="CHEBI:17596"/>
        <dbReference type="ChEBI" id="CHEBI:28938"/>
        <dbReference type="EC" id="3.5.4.4"/>
    </reaction>
    <physiologicalReaction direction="left-to-right" evidence="7">
        <dbReference type="Rhea" id="RHEA:24409"/>
    </physiologicalReaction>
</comment>